<keyword evidence="4" id="KW-0560">Oxidoreductase</keyword>
<proteinExistence type="predicted"/>
<evidence type="ECO:0000259" key="6">
    <source>
        <dbReference type="PROSITE" id="PS51471"/>
    </source>
</evidence>
<feature type="domain" description="Fe2OG dioxygenase" evidence="6">
    <location>
        <begin position="148"/>
        <end position="268"/>
    </location>
</feature>
<comment type="cofactor">
    <cofactor evidence="1">
        <name>L-ascorbate</name>
        <dbReference type="ChEBI" id="CHEBI:38290"/>
    </cofactor>
</comment>
<name>A0A397ACU8_APHAT</name>
<dbReference type="InterPro" id="IPR045054">
    <property type="entry name" value="P4HA-like"/>
</dbReference>
<reference evidence="7 8" key="1">
    <citation type="submission" date="2018-08" db="EMBL/GenBank/DDBJ databases">
        <title>Aphanomyces genome sequencing and annotation.</title>
        <authorList>
            <person name="Minardi D."/>
            <person name="Oidtmann B."/>
            <person name="Van Der Giezen M."/>
            <person name="Studholme D.J."/>
        </authorList>
    </citation>
    <scope>NUCLEOTIDE SEQUENCE [LARGE SCALE GENOMIC DNA]</scope>
    <source>
        <strain evidence="7 8">Yx</strain>
    </source>
</reference>
<dbReference type="GO" id="GO:0004656">
    <property type="term" value="F:procollagen-proline 4-dioxygenase activity"/>
    <property type="evidence" value="ECO:0007669"/>
    <property type="project" value="TreeGrafter"/>
</dbReference>
<protein>
    <recommendedName>
        <fullName evidence="6">Fe2OG dioxygenase domain-containing protein</fullName>
    </recommendedName>
</protein>
<accession>A0A397ACU8</accession>
<keyword evidence="3" id="KW-0223">Dioxygenase</keyword>
<dbReference type="PANTHER" id="PTHR10869">
    <property type="entry name" value="PROLYL 4-HYDROXYLASE ALPHA SUBUNIT"/>
    <property type="match status" value="1"/>
</dbReference>
<dbReference type="Gene3D" id="2.60.120.620">
    <property type="entry name" value="q2cbj1_9rhob like domain"/>
    <property type="match status" value="1"/>
</dbReference>
<dbReference type="Pfam" id="PF13640">
    <property type="entry name" value="2OG-FeII_Oxy_3"/>
    <property type="match status" value="1"/>
</dbReference>
<dbReference type="InterPro" id="IPR006620">
    <property type="entry name" value="Pro_4_hyd_alph"/>
</dbReference>
<gene>
    <name evidence="7" type="ORF">DYB25_008665</name>
</gene>
<evidence type="ECO:0000256" key="4">
    <source>
        <dbReference type="ARBA" id="ARBA00023002"/>
    </source>
</evidence>
<evidence type="ECO:0000256" key="3">
    <source>
        <dbReference type="ARBA" id="ARBA00022964"/>
    </source>
</evidence>
<evidence type="ECO:0000256" key="2">
    <source>
        <dbReference type="ARBA" id="ARBA00022723"/>
    </source>
</evidence>
<dbReference type="SMART" id="SM00702">
    <property type="entry name" value="P4Hc"/>
    <property type="match status" value="1"/>
</dbReference>
<organism evidence="7 8">
    <name type="scientific">Aphanomyces astaci</name>
    <name type="common">Crayfish plague agent</name>
    <dbReference type="NCBI Taxonomy" id="112090"/>
    <lineage>
        <taxon>Eukaryota</taxon>
        <taxon>Sar</taxon>
        <taxon>Stramenopiles</taxon>
        <taxon>Oomycota</taxon>
        <taxon>Saprolegniomycetes</taxon>
        <taxon>Saprolegniales</taxon>
        <taxon>Verrucalvaceae</taxon>
        <taxon>Aphanomyces</taxon>
    </lineage>
</organism>
<dbReference type="VEuPathDB" id="FungiDB:H257_03458"/>
<evidence type="ECO:0000256" key="5">
    <source>
        <dbReference type="ARBA" id="ARBA00023004"/>
    </source>
</evidence>
<sequence length="268" mass="30056">MFVYTLTAFFLYCNHRMSKTRKSKSTPYVPPTSAAGSAFTYLLETSPAVQHAASFLETQIPVYARQPSLDNLYDGSIQRLRHFMTKSECQDAIALAKRIGFAHVFHPQTSEYAFRDNDRLLLRSPALASQLWERLRPLLPPSLDKAVGCNPAIKFYRYRTGQAFGCHVDESVVDEPTSTESRYTLLVYLNDSADSGLVGGATRFYVSTSSRRASKKSKKEPKECALDVMPETGMVLMHGHGDHCLEHEGARVDGGEKYVLRTDVMFPL</sequence>
<dbReference type="GO" id="GO:0031418">
    <property type="term" value="F:L-ascorbic acid binding"/>
    <property type="evidence" value="ECO:0007669"/>
    <property type="project" value="InterPro"/>
</dbReference>
<dbReference type="Proteomes" id="UP000266239">
    <property type="component" value="Unassembled WGS sequence"/>
</dbReference>
<dbReference type="PANTHER" id="PTHR10869:SF236">
    <property type="entry name" value="PROLYL 4-HYDROXYLASE ALPHA SUBUNIT DOMAIN-CONTAINING PROTEIN"/>
    <property type="match status" value="1"/>
</dbReference>
<dbReference type="GO" id="GO:0005506">
    <property type="term" value="F:iron ion binding"/>
    <property type="evidence" value="ECO:0007669"/>
    <property type="project" value="InterPro"/>
</dbReference>
<dbReference type="PROSITE" id="PS51471">
    <property type="entry name" value="FE2OG_OXY"/>
    <property type="match status" value="1"/>
</dbReference>
<evidence type="ECO:0000256" key="1">
    <source>
        <dbReference type="ARBA" id="ARBA00001961"/>
    </source>
</evidence>
<dbReference type="EMBL" id="QUTA01008552">
    <property type="protein sequence ID" value="RHY03301.1"/>
    <property type="molecule type" value="Genomic_DNA"/>
</dbReference>
<dbReference type="GO" id="GO:0005783">
    <property type="term" value="C:endoplasmic reticulum"/>
    <property type="evidence" value="ECO:0007669"/>
    <property type="project" value="TreeGrafter"/>
</dbReference>
<dbReference type="AlphaFoldDB" id="A0A397ACU8"/>
<keyword evidence="5" id="KW-0408">Iron</keyword>
<evidence type="ECO:0000313" key="7">
    <source>
        <dbReference type="EMBL" id="RHY03301.1"/>
    </source>
</evidence>
<dbReference type="InterPro" id="IPR044862">
    <property type="entry name" value="Pro_4_hyd_alph_FE2OG_OXY"/>
</dbReference>
<comment type="caution">
    <text evidence="7">The sequence shown here is derived from an EMBL/GenBank/DDBJ whole genome shotgun (WGS) entry which is preliminary data.</text>
</comment>
<dbReference type="InterPro" id="IPR005123">
    <property type="entry name" value="Oxoglu/Fe-dep_dioxygenase_dom"/>
</dbReference>
<keyword evidence="2" id="KW-0479">Metal-binding</keyword>
<evidence type="ECO:0000313" key="8">
    <source>
        <dbReference type="Proteomes" id="UP000266239"/>
    </source>
</evidence>